<dbReference type="Pfam" id="PF12833">
    <property type="entry name" value="HTH_18"/>
    <property type="match status" value="1"/>
</dbReference>
<sequence>MKHSLIIAGHFHEKEDYFATRAAGRDDWLIVYTVEGHGEFHVPGESLLCQAGDVTILRAGTPHHYGTCRGEEWQLQWAHFTPLPQHLPLLPSGSLTNQKVPGDSDRLRIHQAFNRLLDDSRKRGGYWNELCMNALQEVLLLLAEQRKQRLDGRIAEVMHTLAQRMHEPLSIPELAKQVALSPSRLSHLFKENTGMSIIESLNTMRIREAVLLMEHTDLSLAQIADRVGYRNYNHFASQFQQQLGMPPSVYKQKRER</sequence>
<dbReference type="InterPro" id="IPR009057">
    <property type="entry name" value="Homeodomain-like_sf"/>
</dbReference>
<dbReference type="EMBL" id="JBHTJZ010000022">
    <property type="protein sequence ID" value="MFD0960538.1"/>
    <property type="molecule type" value="Genomic_DNA"/>
</dbReference>
<dbReference type="RefSeq" id="WP_377565075.1">
    <property type="nucleotide sequence ID" value="NZ_JBHTJZ010000022.1"/>
</dbReference>
<comment type="caution">
    <text evidence="5">The sequence shown here is derived from an EMBL/GenBank/DDBJ whole genome shotgun (WGS) entry which is preliminary data.</text>
</comment>
<name>A0ABW3HSK6_9BACL</name>
<dbReference type="PROSITE" id="PS01124">
    <property type="entry name" value="HTH_ARAC_FAMILY_2"/>
    <property type="match status" value="1"/>
</dbReference>
<dbReference type="PROSITE" id="PS00041">
    <property type="entry name" value="HTH_ARAC_FAMILY_1"/>
    <property type="match status" value="1"/>
</dbReference>
<dbReference type="SUPFAM" id="SSF46689">
    <property type="entry name" value="Homeodomain-like"/>
    <property type="match status" value="2"/>
</dbReference>
<dbReference type="InterPro" id="IPR018062">
    <property type="entry name" value="HTH_AraC-typ_CS"/>
</dbReference>
<dbReference type="InterPro" id="IPR037923">
    <property type="entry name" value="HTH-like"/>
</dbReference>
<evidence type="ECO:0000259" key="4">
    <source>
        <dbReference type="PROSITE" id="PS01124"/>
    </source>
</evidence>
<dbReference type="InterPro" id="IPR018060">
    <property type="entry name" value="HTH_AraC"/>
</dbReference>
<dbReference type="Pfam" id="PF02311">
    <property type="entry name" value="AraC_binding"/>
    <property type="match status" value="1"/>
</dbReference>
<evidence type="ECO:0000313" key="5">
    <source>
        <dbReference type="EMBL" id="MFD0960538.1"/>
    </source>
</evidence>
<accession>A0ABW3HSK6</accession>
<dbReference type="SUPFAM" id="SSF51215">
    <property type="entry name" value="Regulatory protein AraC"/>
    <property type="match status" value="1"/>
</dbReference>
<dbReference type="Proteomes" id="UP001596989">
    <property type="component" value="Unassembled WGS sequence"/>
</dbReference>
<keyword evidence="1" id="KW-0805">Transcription regulation</keyword>
<dbReference type="SMART" id="SM00342">
    <property type="entry name" value="HTH_ARAC"/>
    <property type="match status" value="1"/>
</dbReference>
<protein>
    <submittedName>
        <fullName evidence="5">Helix-turn-helix domain-containing protein</fullName>
    </submittedName>
</protein>
<dbReference type="Gene3D" id="1.10.10.60">
    <property type="entry name" value="Homeodomain-like"/>
    <property type="match status" value="2"/>
</dbReference>
<keyword evidence="3" id="KW-0804">Transcription</keyword>
<reference evidence="6" key="1">
    <citation type="journal article" date="2019" name="Int. J. Syst. Evol. Microbiol.">
        <title>The Global Catalogue of Microorganisms (GCM) 10K type strain sequencing project: providing services to taxonomists for standard genome sequencing and annotation.</title>
        <authorList>
            <consortium name="The Broad Institute Genomics Platform"/>
            <consortium name="The Broad Institute Genome Sequencing Center for Infectious Disease"/>
            <person name="Wu L."/>
            <person name="Ma J."/>
        </authorList>
    </citation>
    <scope>NUCLEOTIDE SEQUENCE [LARGE SCALE GENOMIC DNA]</scope>
    <source>
        <strain evidence="6">CCUG 59129</strain>
    </source>
</reference>
<feature type="domain" description="HTH araC/xylS-type" evidence="4">
    <location>
        <begin position="155"/>
        <end position="253"/>
    </location>
</feature>
<gene>
    <name evidence="5" type="ORF">ACFQ2I_14190</name>
</gene>
<dbReference type="PANTHER" id="PTHR43280:SF2">
    <property type="entry name" value="HTH-TYPE TRANSCRIPTIONAL REGULATOR EXSA"/>
    <property type="match status" value="1"/>
</dbReference>
<organism evidence="5 6">
    <name type="scientific">Paenibacillus chungangensis</name>
    <dbReference type="NCBI Taxonomy" id="696535"/>
    <lineage>
        <taxon>Bacteria</taxon>
        <taxon>Bacillati</taxon>
        <taxon>Bacillota</taxon>
        <taxon>Bacilli</taxon>
        <taxon>Bacillales</taxon>
        <taxon>Paenibacillaceae</taxon>
        <taxon>Paenibacillus</taxon>
    </lineage>
</organism>
<evidence type="ECO:0000256" key="2">
    <source>
        <dbReference type="ARBA" id="ARBA00023125"/>
    </source>
</evidence>
<dbReference type="InterPro" id="IPR003313">
    <property type="entry name" value="AraC-bd"/>
</dbReference>
<keyword evidence="6" id="KW-1185">Reference proteome</keyword>
<dbReference type="PANTHER" id="PTHR43280">
    <property type="entry name" value="ARAC-FAMILY TRANSCRIPTIONAL REGULATOR"/>
    <property type="match status" value="1"/>
</dbReference>
<evidence type="ECO:0000256" key="3">
    <source>
        <dbReference type="ARBA" id="ARBA00023163"/>
    </source>
</evidence>
<dbReference type="Gene3D" id="2.60.120.280">
    <property type="entry name" value="Regulatory protein AraC"/>
    <property type="match status" value="1"/>
</dbReference>
<proteinExistence type="predicted"/>
<evidence type="ECO:0000313" key="6">
    <source>
        <dbReference type="Proteomes" id="UP001596989"/>
    </source>
</evidence>
<keyword evidence="2" id="KW-0238">DNA-binding</keyword>
<evidence type="ECO:0000256" key="1">
    <source>
        <dbReference type="ARBA" id="ARBA00023015"/>
    </source>
</evidence>